<dbReference type="InterPro" id="IPR050125">
    <property type="entry name" value="GPCR_opsins"/>
</dbReference>
<feature type="transmembrane region" description="Helical" evidence="12">
    <location>
        <begin position="156"/>
        <end position="176"/>
    </location>
</feature>
<dbReference type="STRING" id="99883.ENSTNIP00000019959"/>
<keyword evidence="6" id="KW-1015">Disulfide bond</keyword>
<keyword evidence="9 10" id="KW-0807">Transducer</keyword>
<evidence type="ECO:0000256" key="10">
    <source>
        <dbReference type="RuleBase" id="RU000688"/>
    </source>
</evidence>
<evidence type="ECO:0000256" key="2">
    <source>
        <dbReference type="ARBA" id="ARBA00022692"/>
    </source>
</evidence>
<feature type="transmembrane region" description="Helical" evidence="12">
    <location>
        <begin position="249"/>
        <end position="276"/>
    </location>
</feature>
<evidence type="ECO:0000256" key="1">
    <source>
        <dbReference type="ARBA" id="ARBA00004141"/>
    </source>
</evidence>
<feature type="transmembrane region" description="Helical" evidence="12">
    <location>
        <begin position="42"/>
        <end position="66"/>
    </location>
</feature>
<evidence type="ECO:0000256" key="7">
    <source>
        <dbReference type="ARBA" id="ARBA00023170"/>
    </source>
</evidence>
<dbReference type="Proteomes" id="UP000007303">
    <property type="component" value="Unassembled WGS sequence"/>
</dbReference>
<keyword evidence="8" id="KW-0325">Glycoprotein</keyword>
<organism evidence="14 15">
    <name type="scientific">Tetraodon nigroviridis</name>
    <name type="common">Spotted green pufferfish</name>
    <name type="synonym">Chelonodon nigroviridis</name>
    <dbReference type="NCBI Taxonomy" id="99883"/>
    <lineage>
        <taxon>Eukaryota</taxon>
        <taxon>Metazoa</taxon>
        <taxon>Chordata</taxon>
        <taxon>Craniata</taxon>
        <taxon>Vertebrata</taxon>
        <taxon>Euteleostomi</taxon>
        <taxon>Actinopterygii</taxon>
        <taxon>Neopterygii</taxon>
        <taxon>Teleostei</taxon>
        <taxon>Neoteleostei</taxon>
        <taxon>Acanthomorphata</taxon>
        <taxon>Eupercaria</taxon>
        <taxon>Tetraodontiformes</taxon>
        <taxon>Tetradontoidea</taxon>
        <taxon>Tetraodontidae</taxon>
        <taxon>Tetraodon</taxon>
    </lineage>
</organism>
<dbReference type="GO" id="GO:0016020">
    <property type="term" value="C:membrane"/>
    <property type="evidence" value="ECO:0007669"/>
    <property type="project" value="UniProtKB-SubCell"/>
</dbReference>
<evidence type="ECO:0000256" key="12">
    <source>
        <dbReference type="SAM" id="Phobius"/>
    </source>
</evidence>
<reference evidence="15" key="1">
    <citation type="journal article" date="2004" name="Nature">
        <title>Genome duplication in the teleost fish Tetraodon nigroviridis reveals the early vertebrate proto-karyotype.</title>
        <authorList>
            <person name="Jaillon O."/>
            <person name="Aury J.-M."/>
            <person name="Brunet F."/>
            <person name="Petit J.-L."/>
            <person name="Stange-Thomann N."/>
            <person name="Mauceli E."/>
            <person name="Bouneau L."/>
            <person name="Fischer C."/>
            <person name="Ozouf-Costaz C."/>
            <person name="Bernot A."/>
            <person name="Nicaud S."/>
            <person name="Jaffe D."/>
            <person name="Fisher S."/>
            <person name="Lutfalla G."/>
            <person name="Dossat C."/>
            <person name="Segurens B."/>
            <person name="Dasilva C."/>
            <person name="Salanoubat M."/>
            <person name="Levy M."/>
            <person name="Boudet N."/>
            <person name="Castellano S."/>
            <person name="Anthouard V."/>
            <person name="Jubin C."/>
            <person name="Castelli V."/>
            <person name="Katinka M."/>
            <person name="Vacherie B."/>
            <person name="Biemont C."/>
            <person name="Skalli Z."/>
            <person name="Cattolico L."/>
            <person name="Poulain J."/>
            <person name="De Berardinis V."/>
            <person name="Cruaud C."/>
            <person name="Duprat S."/>
            <person name="Brottier P."/>
            <person name="Coutanceau J.-P."/>
            <person name="Gouzy J."/>
            <person name="Parra G."/>
            <person name="Lardier G."/>
            <person name="Chapple C."/>
            <person name="McKernan K.J."/>
            <person name="McEwan P."/>
            <person name="Bosak S."/>
            <person name="Kellis M."/>
            <person name="Volff J.-N."/>
            <person name="Guigo R."/>
            <person name="Zody M.C."/>
            <person name="Mesirov J."/>
            <person name="Lindblad-Toh K."/>
            <person name="Birren B."/>
            <person name="Nusbaum C."/>
            <person name="Kahn D."/>
            <person name="Robinson-Rechavi M."/>
            <person name="Laudet V."/>
            <person name="Schachter V."/>
            <person name="Quetier F."/>
            <person name="Saurin W."/>
            <person name="Scarpelli C."/>
            <person name="Wincker P."/>
            <person name="Lander E.S."/>
            <person name="Weissenbach J."/>
            <person name="Roest Crollius H."/>
        </authorList>
    </citation>
    <scope>NUCLEOTIDE SEQUENCE [LARGE SCALE GENOMIC DNA]</scope>
</reference>
<evidence type="ECO:0000313" key="14">
    <source>
        <dbReference type="Ensembl" id="ENSTNIP00000019959.1"/>
    </source>
</evidence>
<keyword evidence="4 10" id="KW-0297">G-protein coupled receptor</keyword>
<accession>H3DHG5</accession>
<feature type="domain" description="G-protein coupled receptors family 1 profile" evidence="13">
    <location>
        <begin position="57"/>
        <end position="305"/>
    </location>
</feature>
<proteinExistence type="inferred from homology"/>
<feature type="transmembrane region" description="Helical" evidence="12">
    <location>
        <begin position="202"/>
        <end position="229"/>
    </location>
</feature>
<evidence type="ECO:0000256" key="5">
    <source>
        <dbReference type="ARBA" id="ARBA00023136"/>
    </source>
</evidence>
<dbReference type="InterPro" id="IPR002962">
    <property type="entry name" value="Peropsin"/>
</dbReference>
<keyword evidence="7 10" id="KW-0675">Receptor</keyword>
<dbReference type="PRINTS" id="PR00237">
    <property type="entry name" value="GPCRRHODOPSN"/>
</dbReference>
<keyword evidence="5 12" id="KW-0472">Membrane</keyword>
<dbReference type="FunFam" id="1.20.1070.10:FF:000197">
    <property type="entry name" value="Teleost multiple tissue opsin 2b"/>
    <property type="match status" value="1"/>
</dbReference>
<evidence type="ECO:0000256" key="9">
    <source>
        <dbReference type="ARBA" id="ARBA00023224"/>
    </source>
</evidence>
<dbReference type="SUPFAM" id="SSF81321">
    <property type="entry name" value="Family A G protein-coupled receptor-like"/>
    <property type="match status" value="1"/>
</dbReference>
<protein>
    <submittedName>
        <fullName evidence="14">Teleost multiple tissue opsin 3a</fullName>
    </submittedName>
</protein>
<comment type="similarity">
    <text evidence="10">Belongs to the G-protein coupled receptor 1 family.</text>
</comment>
<dbReference type="PANTHER" id="PTHR24240">
    <property type="entry name" value="OPSIN"/>
    <property type="match status" value="1"/>
</dbReference>
<dbReference type="Gene3D" id="1.20.1070.10">
    <property type="entry name" value="Rhodopsin 7-helix transmembrane proteins"/>
    <property type="match status" value="1"/>
</dbReference>
<feature type="transmembrane region" description="Helical" evidence="12">
    <location>
        <begin position="288"/>
        <end position="308"/>
    </location>
</feature>
<keyword evidence="3 12" id="KW-1133">Transmembrane helix</keyword>
<keyword evidence="2 10" id="KW-0812">Transmembrane</keyword>
<dbReference type="AlphaFoldDB" id="H3DHG5"/>
<evidence type="ECO:0000256" key="6">
    <source>
        <dbReference type="ARBA" id="ARBA00023157"/>
    </source>
</evidence>
<evidence type="ECO:0000256" key="3">
    <source>
        <dbReference type="ARBA" id="ARBA00022989"/>
    </source>
</evidence>
<dbReference type="InParanoid" id="H3DHG5"/>
<dbReference type="Ensembl" id="ENSTNIT00000020190.1">
    <property type="protein sequence ID" value="ENSTNIP00000019959.1"/>
    <property type="gene ID" value="ENSTNIG00000016846.1"/>
</dbReference>
<dbReference type="Pfam" id="PF00001">
    <property type="entry name" value="7tm_1"/>
    <property type="match status" value="1"/>
</dbReference>
<dbReference type="InterPro" id="IPR000276">
    <property type="entry name" value="GPCR_Rhodpsn"/>
</dbReference>
<evidence type="ECO:0000256" key="11">
    <source>
        <dbReference type="SAM" id="MobiDB-lite"/>
    </source>
</evidence>
<keyword evidence="15" id="KW-1185">Reference proteome</keyword>
<evidence type="ECO:0000256" key="4">
    <source>
        <dbReference type="ARBA" id="ARBA00023040"/>
    </source>
</evidence>
<feature type="transmembrane region" description="Helical" evidence="12">
    <location>
        <begin position="114"/>
        <end position="136"/>
    </location>
</feature>
<evidence type="ECO:0000259" key="13">
    <source>
        <dbReference type="PROSITE" id="PS50262"/>
    </source>
</evidence>
<dbReference type="HOGENOM" id="CLU_009579_3_0_1"/>
<evidence type="ECO:0000256" key="8">
    <source>
        <dbReference type="ARBA" id="ARBA00023180"/>
    </source>
</evidence>
<feature type="region of interest" description="Disordered" evidence="11">
    <location>
        <begin position="328"/>
        <end position="348"/>
    </location>
</feature>
<dbReference type="InterPro" id="IPR017452">
    <property type="entry name" value="GPCR_Rhodpsn_7TM"/>
</dbReference>
<dbReference type="PROSITE" id="PS50262">
    <property type="entry name" value="G_PROTEIN_RECEP_F1_2"/>
    <property type="match status" value="1"/>
</dbReference>
<reference evidence="14" key="3">
    <citation type="submission" date="2025-09" db="UniProtKB">
        <authorList>
            <consortium name="Ensembl"/>
        </authorList>
    </citation>
    <scope>IDENTIFICATION</scope>
</reference>
<dbReference type="GO" id="GO:0007601">
    <property type="term" value="P:visual perception"/>
    <property type="evidence" value="ECO:0007669"/>
    <property type="project" value="InterPro"/>
</dbReference>
<dbReference type="PROSITE" id="PS00237">
    <property type="entry name" value="G_PROTEIN_RECEP_F1_1"/>
    <property type="match status" value="1"/>
</dbReference>
<name>H3DHG5_TETNG</name>
<dbReference type="OMA" id="RCFVAFV"/>
<reference evidence="14" key="2">
    <citation type="submission" date="2025-08" db="UniProtKB">
        <authorList>
            <consortium name="Ensembl"/>
        </authorList>
    </citation>
    <scope>IDENTIFICATION</scope>
</reference>
<comment type="subcellular location">
    <subcellularLocation>
        <location evidence="1">Membrane</location>
        <topology evidence="1">Multi-pass membrane protein</topology>
    </subcellularLocation>
</comment>
<dbReference type="GeneTree" id="ENSGT01150000286935"/>
<feature type="transmembrane region" description="Helical" evidence="12">
    <location>
        <begin position="78"/>
        <end position="102"/>
    </location>
</feature>
<dbReference type="GO" id="GO:0004930">
    <property type="term" value="F:G protein-coupled receptor activity"/>
    <property type="evidence" value="ECO:0007669"/>
    <property type="project" value="UniProtKB-KW"/>
</dbReference>
<dbReference type="PRINTS" id="PR01244">
    <property type="entry name" value="PEROPSIN"/>
</dbReference>
<evidence type="ECO:0000313" key="15">
    <source>
        <dbReference type="Proteomes" id="UP000007303"/>
    </source>
</evidence>
<sequence length="348" mass="38471">QPRDCNFSTPDSSVSIFGPSIDARGPWDPQCPGGLSRSSHTAVAVLLGVILVAGILSNSLVLLLFVKYRSLWTPINLILLNINLSDILVCVFGTPFSFAASLQGRWLIGEGGCMWYGFANSLFGIVSLVSLSVLSYERCTVVLQPSQVDVSDFRKARFCVGGSWLYALLWTSPPLLGWSSYGPEGAGTTCSVQWQLRSPASVSYVLCLLVFCLLLPFLVMVYSYGRILVAIRRVGRINQLTAQRREQHILLMVLSMVSCYMLCWMPYGIMALVATFGKLGLVTPMVSVVPSILAKFSTVVNPIIYMFFNNQFYRCFMAFIRCQKEPEPIQGSSETKTELSEQAAVQRC</sequence>